<dbReference type="AlphaFoldDB" id="A0A8H7WK55"/>
<proteinExistence type="predicted"/>
<dbReference type="OrthoDB" id="268428at2759"/>
<protein>
    <submittedName>
        <fullName evidence="2">Uncharacterized protein</fullName>
    </submittedName>
</protein>
<comment type="caution">
    <text evidence="2">The sequence shown here is derived from an EMBL/GenBank/DDBJ whole genome shotgun (WGS) entry which is preliminary data.</text>
</comment>
<accession>A0A8H7WK55</accession>
<evidence type="ECO:0000313" key="2">
    <source>
        <dbReference type="EMBL" id="KAG4426401.1"/>
    </source>
</evidence>
<dbReference type="Proteomes" id="UP000664132">
    <property type="component" value="Unassembled WGS sequence"/>
</dbReference>
<gene>
    <name evidence="2" type="ORF">IFR04_000584</name>
</gene>
<keyword evidence="3" id="KW-1185">Reference proteome</keyword>
<evidence type="ECO:0000256" key="1">
    <source>
        <dbReference type="SAM" id="MobiDB-lite"/>
    </source>
</evidence>
<dbReference type="EMBL" id="JAFJYH010000003">
    <property type="protein sequence ID" value="KAG4426401.1"/>
    <property type="molecule type" value="Genomic_DNA"/>
</dbReference>
<name>A0A8H7WK55_9HELO</name>
<organism evidence="2 3">
    <name type="scientific">Cadophora malorum</name>
    <dbReference type="NCBI Taxonomy" id="108018"/>
    <lineage>
        <taxon>Eukaryota</taxon>
        <taxon>Fungi</taxon>
        <taxon>Dikarya</taxon>
        <taxon>Ascomycota</taxon>
        <taxon>Pezizomycotina</taxon>
        <taxon>Leotiomycetes</taxon>
        <taxon>Helotiales</taxon>
        <taxon>Ploettnerulaceae</taxon>
        <taxon>Cadophora</taxon>
    </lineage>
</organism>
<sequence>MSNHQSSSQNQLSDTNPLKSPSNWTFSPTFQAIYGTPTPTYGSFYRLVTTAFDHRILPKYKGFDILLRTQSAYFAFCKQVDHIVKLSNLAPVSRDETEASWAWTALYLYEKAGRKDMEELTWVFSMRFHPRDRLEKYWDDTVRMRIRICRIR</sequence>
<evidence type="ECO:0000313" key="3">
    <source>
        <dbReference type="Proteomes" id="UP000664132"/>
    </source>
</evidence>
<feature type="compositionally biased region" description="Low complexity" evidence="1">
    <location>
        <begin position="1"/>
        <end position="13"/>
    </location>
</feature>
<reference evidence="2" key="1">
    <citation type="submission" date="2021-02" db="EMBL/GenBank/DDBJ databases">
        <title>Genome sequence Cadophora malorum strain M34.</title>
        <authorList>
            <person name="Stefanovic E."/>
            <person name="Vu D."/>
            <person name="Scully C."/>
            <person name="Dijksterhuis J."/>
            <person name="Roader J."/>
            <person name="Houbraken J."/>
        </authorList>
    </citation>
    <scope>NUCLEOTIDE SEQUENCE</scope>
    <source>
        <strain evidence="2">M34</strain>
    </source>
</reference>
<feature type="region of interest" description="Disordered" evidence="1">
    <location>
        <begin position="1"/>
        <end position="20"/>
    </location>
</feature>